<accession>A0A7W8AQK8</accession>
<comment type="caution">
    <text evidence="2">The sequence shown here is derived from an EMBL/GenBank/DDBJ whole genome shotgun (WGS) entry which is preliminary data.</text>
</comment>
<proteinExistence type="predicted"/>
<dbReference type="AlphaFoldDB" id="A0A7W8AQK8"/>
<keyword evidence="3" id="KW-1185">Reference proteome</keyword>
<gene>
    <name evidence="2" type="ORF">FHS40_000578</name>
</gene>
<sequence length="68" mass="7373">MTTPRAGAAPTGRAECSSPPEALRGSCRPITEVGEPVLHRRCANVEESAERRTTVLAEREARARSLRT</sequence>
<reference evidence="2 3" key="1">
    <citation type="submission" date="2020-08" db="EMBL/GenBank/DDBJ databases">
        <title>Genomic Encyclopedia of Type Strains, Phase III (KMG-III): the genomes of soil and plant-associated and newly described type strains.</title>
        <authorList>
            <person name="Whitman W."/>
        </authorList>
    </citation>
    <scope>NUCLEOTIDE SEQUENCE [LARGE SCALE GENOMIC DNA]</scope>
    <source>
        <strain evidence="2 3">CECT 3146</strain>
    </source>
</reference>
<feature type="region of interest" description="Disordered" evidence="1">
    <location>
        <begin position="1"/>
        <end position="27"/>
    </location>
</feature>
<name>A0A7W8AQK8_STRST</name>
<dbReference type="Proteomes" id="UP000549009">
    <property type="component" value="Unassembled WGS sequence"/>
</dbReference>
<dbReference type="EMBL" id="JACHJD010000001">
    <property type="protein sequence ID" value="MBB5101525.1"/>
    <property type="molecule type" value="Genomic_DNA"/>
</dbReference>
<organism evidence="2 3">
    <name type="scientific">Streptomyces spectabilis</name>
    <dbReference type="NCBI Taxonomy" id="68270"/>
    <lineage>
        <taxon>Bacteria</taxon>
        <taxon>Bacillati</taxon>
        <taxon>Actinomycetota</taxon>
        <taxon>Actinomycetes</taxon>
        <taxon>Kitasatosporales</taxon>
        <taxon>Streptomycetaceae</taxon>
        <taxon>Streptomyces</taxon>
    </lineage>
</organism>
<evidence type="ECO:0000313" key="3">
    <source>
        <dbReference type="Proteomes" id="UP000549009"/>
    </source>
</evidence>
<protein>
    <submittedName>
        <fullName evidence="2">Uncharacterized protein</fullName>
    </submittedName>
</protein>
<evidence type="ECO:0000256" key="1">
    <source>
        <dbReference type="SAM" id="MobiDB-lite"/>
    </source>
</evidence>
<dbReference type="RefSeq" id="WP_150509458.1">
    <property type="nucleotide sequence ID" value="NZ_BMSQ01000003.1"/>
</dbReference>
<evidence type="ECO:0000313" key="2">
    <source>
        <dbReference type="EMBL" id="MBB5101525.1"/>
    </source>
</evidence>